<proteinExistence type="inferred from homology"/>
<keyword evidence="11 16" id="KW-0067">ATP-binding</keyword>
<dbReference type="InterPro" id="IPR004619">
    <property type="entry name" value="Type_III_PanK"/>
</dbReference>
<evidence type="ECO:0000256" key="4">
    <source>
        <dbReference type="ARBA" id="ARBA00005225"/>
    </source>
</evidence>
<evidence type="ECO:0000256" key="12">
    <source>
        <dbReference type="ARBA" id="ARBA00022958"/>
    </source>
</evidence>
<dbReference type="PANTHER" id="PTHR34265:SF1">
    <property type="entry name" value="TYPE III PANTOTHENATE KINASE"/>
    <property type="match status" value="1"/>
</dbReference>
<comment type="cofactor">
    <cofactor evidence="16">
        <name>NH4(+)</name>
        <dbReference type="ChEBI" id="CHEBI:28938"/>
    </cofactor>
    <cofactor evidence="16">
        <name>K(+)</name>
        <dbReference type="ChEBI" id="CHEBI:29103"/>
    </cofactor>
    <text evidence="16">A monovalent cation. Ammonium or potassium.</text>
</comment>
<feature type="binding site" evidence="16">
    <location>
        <begin position="6"/>
        <end position="13"/>
    </location>
    <ligand>
        <name>ATP</name>
        <dbReference type="ChEBI" id="CHEBI:30616"/>
    </ligand>
</feature>
<keyword evidence="9 16" id="KW-0547">Nucleotide-binding</keyword>
<comment type="pathway">
    <text evidence="4 16">Cofactor biosynthesis; coenzyme A biosynthesis; CoA from (R)-pantothenate: step 1/5.</text>
</comment>
<evidence type="ECO:0000313" key="18">
    <source>
        <dbReference type="Proteomes" id="UP000252182"/>
    </source>
</evidence>
<evidence type="ECO:0000256" key="9">
    <source>
        <dbReference type="ARBA" id="ARBA00022741"/>
    </source>
</evidence>
<dbReference type="GO" id="GO:0005737">
    <property type="term" value="C:cytoplasm"/>
    <property type="evidence" value="ECO:0007669"/>
    <property type="project" value="UniProtKB-SubCell"/>
</dbReference>
<dbReference type="Proteomes" id="UP000252182">
    <property type="component" value="Chromosome"/>
</dbReference>
<keyword evidence="18" id="KW-1185">Reference proteome</keyword>
<dbReference type="RefSeq" id="WP_114561741.1">
    <property type="nucleotide sequence ID" value="NZ_CP031124.1"/>
</dbReference>
<dbReference type="NCBIfam" id="TIGR00671">
    <property type="entry name" value="baf"/>
    <property type="match status" value="1"/>
</dbReference>
<comment type="cofactor">
    <cofactor evidence="2">
        <name>K(+)</name>
        <dbReference type="ChEBI" id="CHEBI:29103"/>
    </cofactor>
</comment>
<evidence type="ECO:0000256" key="6">
    <source>
        <dbReference type="ARBA" id="ARBA00012102"/>
    </source>
</evidence>
<sequence length="260" mass="28429">MMLLIDIGNSRIKWLIQSEQQPFDPNTAPFAITHHDADWLAQLSHAWSNVTRPKACFISNVASSARLEQVQQLIHTLFGNINSHMIRPQKHTAHFTLAYDEVQQMGADRFAQLLGAQAICSERNHLVISAGTATTIDGVLAHGQHVGGVIAPSIDLMRTSLHQHTARLPLNGGDFSPHNAPRNTLDALASGARLARQGAVLSFMSHYMPDAPTHWLLCGGGAELLAEDLATWAEQHSATIQIVPSLCLLGVWQFSQSIDF</sequence>
<comment type="function">
    <text evidence="16">Catalyzes the phosphorylation of pantothenate (Pan), the first step in CoA biosynthesis.</text>
</comment>
<feature type="binding site" evidence="16">
    <location>
        <position position="184"/>
    </location>
    <ligand>
        <name>substrate</name>
    </ligand>
</feature>
<evidence type="ECO:0000256" key="14">
    <source>
        <dbReference type="ARBA" id="ARBA00038036"/>
    </source>
</evidence>
<dbReference type="InterPro" id="IPR043129">
    <property type="entry name" value="ATPase_NBD"/>
</dbReference>
<evidence type="ECO:0000256" key="10">
    <source>
        <dbReference type="ARBA" id="ARBA00022777"/>
    </source>
</evidence>
<dbReference type="GO" id="GO:0015937">
    <property type="term" value="P:coenzyme A biosynthetic process"/>
    <property type="evidence" value="ECO:0007669"/>
    <property type="project" value="UniProtKB-UniRule"/>
</dbReference>
<feature type="binding site" evidence="16">
    <location>
        <position position="132"/>
    </location>
    <ligand>
        <name>ATP</name>
        <dbReference type="ChEBI" id="CHEBI:30616"/>
    </ligand>
</feature>
<evidence type="ECO:0000256" key="1">
    <source>
        <dbReference type="ARBA" id="ARBA00001206"/>
    </source>
</evidence>
<dbReference type="CDD" id="cd24015">
    <property type="entry name" value="ASKHA_NBD_PanK-III"/>
    <property type="match status" value="1"/>
</dbReference>
<reference evidence="18" key="1">
    <citation type="submission" date="2018-07" db="EMBL/GenBank/DDBJ databases">
        <authorList>
            <person name="Kim H."/>
        </authorList>
    </citation>
    <scope>NUCLEOTIDE SEQUENCE [LARGE SCALE GENOMIC DNA]</scope>
    <source>
        <strain evidence="18">F02</strain>
    </source>
</reference>
<comment type="subunit">
    <text evidence="5 16">Homodimer.</text>
</comment>
<dbReference type="GO" id="GO:0004594">
    <property type="term" value="F:pantothenate kinase activity"/>
    <property type="evidence" value="ECO:0007669"/>
    <property type="project" value="UniProtKB-UniRule"/>
</dbReference>
<protein>
    <recommendedName>
        <fullName evidence="15 16">Type III pantothenate kinase</fullName>
        <ecNumber evidence="6 16">2.7.1.33</ecNumber>
    </recommendedName>
    <alternativeName>
        <fullName evidence="16">PanK-III</fullName>
    </alternativeName>
    <alternativeName>
        <fullName evidence="16">Pantothenic acid kinase</fullName>
    </alternativeName>
</protein>
<evidence type="ECO:0000313" key="17">
    <source>
        <dbReference type="EMBL" id="AXF84436.1"/>
    </source>
</evidence>
<comment type="similarity">
    <text evidence="14 16">Belongs to the type III pantothenate kinase family.</text>
</comment>
<evidence type="ECO:0000256" key="13">
    <source>
        <dbReference type="ARBA" id="ARBA00022993"/>
    </source>
</evidence>
<evidence type="ECO:0000256" key="2">
    <source>
        <dbReference type="ARBA" id="ARBA00001958"/>
    </source>
</evidence>
<evidence type="ECO:0000256" key="7">
    <source>
        <dbReference type="ARBA" id="ARBA00022490"/>
    </source>
</evidence>
<evidence type="ECO:0000256" key="15">
    <source>
        <dbReference type="ARBA" id="ARBA00040883"/>
    </source>
</evidence>
<keyword evidence="12 16" id="KW-0630">Potassium</keyword>
<keyword evidence="8 16" id="KW-0808">Transferase</keyword>
<feature type="binding site" evidence="16">
    <location>
        <position position="99"/>
    </location>
    <ligand>
        <name>substrate</name>
    </ligand>
</feature>
<name>A0A345D7U8_9BURK</name>
<dbReference type="Pfam" id="PF03309">
    <property type="entry name" value="Pan_kinase"/>
    <property type="match status" value="1"/>
</dbReference>
<keyword evidence="10 16" id="KW-0418">Kinase</keyword>
<keyword evidence="7 16" id="KW-0963">Cytoplasm</keyword>
<accession>A0A345D7U8</accession>
<organism evidence="17 18">
    <name type="scientific">Ephemeroptericola cinctiostellae</name>
    <dbReference type="NCBI Taxonomy" id="2268024"/>
    <lineage>
        <taxon>Bacteria</taxon>
        <taxon>Pseudomonadati</taxon>
        <taxon>Pseudomonadota</taxon>
        <taxon>Betaproteobacteria</taxon>
        <taxon>Burkholderiales</taxon>
        <taxon>Burkholderiaceae</taxon>
        <taxon>Ephemeroptericola</taxon>
    </lineage>
</organism>
<dbReference type="UniPathway" id="UPA00241">
    <property type="reaction ID" value="UER00352"/>
</dbReference>
<dbReference type="EMBL" id="CP031124">
    <property type="protein sequence ID" value="AXF84436.1"/>
    <property type="molecule type" value="Genomic_DNA"/>
</dbReference>
<dbReference type="Gene3D" id="3.30.420.40">
    <property type="match status" value="2"/>
</dbReference>
<evidence type="ECO:0000256" key="16">
    <source>
        <dbReference type="HAMAP-Rule" id="MF_01274"/>
    </source>
</evidence>
<dbReference type="GO" id="GO:0005524">
    <property type="term" value="F:ATP binding"/>
    <property type="evidence" value="ECO:0007669"/>
    <property type="project" value="UniProtKB-UniRule"/>
</dbReference>
<keyword evidence="13 16" id="KW-0173">Coenzyme A biosynthesis</keyword>
<feature type="binding site" evidence="16">
    <location>
        <begin position="106"/>
        <end position="109"/>
    </location>
    <ligand>
        <name>substrate</name>
    </ligand>
</feature>
<evidence type="ECO:0000256" key="3">
    <source>
        <dbReference type="ARBA" id="ARBA00004496"/>
    </source>
</evidence>
<dbReference type="PANTHER" id="PTHR34265">
    <property type="entry name" value="TYPE III PANTOTHENATE KINASE"/>
    <property type="match status" value="1"/>
</dbReference>
<feature type="active site" description="Proton acceptor" evidence="16">
    <location>
        <position position="108"/>
    </location>
</feature>
<comment type="caution">
    <text evidence="16">Lacks conserved residue(s) required for the propagation of feature annotation.</text>
</comment>
<evidence type="ECO:0000256" key="11">
    <source>
        <dbReference type="ARBA" id="ARBA00022840"/>
    </source>
</evidence>
<dbReference type="KEGG" id="hyf:DTO96_100143"/>
<dbReference type="OrthoDB" id="9781305at2"/>
<dbReference type="HAMAP" id="MF_01274">
    <property type="entry name" value="Pantothen_kinase_3"/>
    <property type="match status" value="1"/>
</dbReference>
<dbReference type="AlphaFoldDB" id="A0A345D7U8"/>
<comment type="catalytic activity">
    <reaction evidence="1 16">
        <text>(R)-pantothenate + ATP = (R)-4'-phosphopantothenate + ADP + H(+)</text>
        <dbReference type="Rhea" id="RHEA:16373"/>
        <dbReference type="ChEBI" id="CHEBI:10986"/>
        <dbReference type="ChEBI" id="CHEBI:15378"/>
        <dbReference type="ChEBI" id="CHEBI:29032"/>
        <dbReference type="ChEBI" id="CHEBI:30616"/>
        <dbReference type="ChEBI" id="CHEBI:456216"/>
        <dbReference type="EC" id="2.7.1.33"/>
    </reaction>
</comment>
<evidence type="ECO:0000256" key="8">
    <source>
        <dbReference type="ARBA" id="ARBA00022679"/>
    </source>
</evidence>
<dbReference type="SUPFAM" id="SSF53067">
    <property type="entry name" value="Actin-like ATPase domain"/>
    <property type="match status" value="2"/>
</dbReference>
<comment type="subcellular location">
    <subcellularLocation>
        <location evidence="3 16">Cytoplasm</location>
    </subcellularLocation>
</comment>
<dbReference type="EC" id="2.7.1.33" evidence="6 16"/>
<gene>
    <name evidence="16 17" type="primary">coaX</name>
    <name evidence="17" type="ORF">DTO96_100143</name>
</gene>
<evidence type="ECO:0000256" key="5">
    <source>
        <dbReference type="ARBA" id="ARBA00011738"/>
    </source>
</evidence>